<protein>
    <submittedName>
        <fullName evidence="4">Uncharacterized protein</fullName>
    </submittedName>
</protein>
<accession>A0A494RLF5</accession>
<dbReference type="Gene3D" id="1.25.40.20">
    <property type="entry name" value="Ankyrin repeat-containing domain"/>
    <property type="match status" value="2"/>
</dbReference>
<dbReference type="Proteomes" id="UP000276984">
    <property type="component" value="Chromosome"/>
</dbReference>
<evidence type="ECO:0000313" key="4">
    <source>
        <dbReference type="EMBL" id="AYG95753.1"/>
    </source>
</evidence>
<gene>
    <name evidence="4" type="ORF">D8I30_11630</name>
</gene>
<dbReference type="PROSITE" id="PS50088">
    <property type="entry name" value="ANK_REPEAT"/>
    <property type="match status" value="3"/>
</dbReference>
<dbReference type="InterPro" id="IPR050663">
    <property type="entry name" value="Ankyrin-SOCS_Box"/>
</dbReference>
<dbReference type="SMART" id="SM00248">
    <property type="entry name" value="ANK"/>
    <property type="match status" value="3"/>
</dbReference>
<dbReference type="OrthoDB" id="1628901at2"/>
<feature type="repeat" description="ANK" evidence="3">
    <location>
        <begin position="114"/>
        <end position="146"/>
    </location>
</feature>
<evidence type="ECO:0000256" key="2">
    <source>
        <dbReference type="ARBA" id="ARBA00023043"/>
    </source>
</evidence>
<keyword evidence="5" id="KW-1185">Reference proteome</keyword>
<evidence type="ECO:0000256" key="3">
    <source>
        <dbReference type="PROSITE-ProRule" id="PRU00023"/>
    </source>
</evidence>
<feature type="repeat" description="ANK" evidence="3">
    <location>
        <begin position="81"/>
        <end position="113"/>
    </location>
</feature>
<dbReference type="Pfam" id="PF12796">
    <property type="entry name" value="Ank_2"/>
    <property type="match status" value="2"/>
</dbReference>
<dbReference type="SUPFAM" id="SSF48403">
    <property type="entry name" value="Ankyrin repeat"/>
    <property type="match status" value="1"/>
</dbReference>
<dbReference type="EMBL" id="CP032707">
    <property type="protein sequence ID" value="AYG95753.1"/>
    <property type="molecule type" value="Genomic_DNA"/>
</dbReference>
<dbReference type="AlphaFoldDB" id="A0A494RLF5"/>
<dbReference type="GO" id="GO:0045944">
    <property type="term" value="P:positive regulation of transcription by RNA polymerase II"/>
    <property type="evidence" value="ECO:0007669"/>
    <property type="project" value="TreeGrafter"/>
</dbReference>
<organism evidence="4 5">
    <name type="scientific">Brevundimonas naejangsanensis</name>
    <dbReference type="NCBI Taxonomy" id="588932"/>
    <lineage>
        <taxon>Bacteria</taxon>
        <taxon>Pseudomonadati</taxon>
        <taxon>Pseudomonadota</taxon>
        <taxon>Alphaproteobacteria</taxon>
        <taxon>Caulobacterales</taxon>
        <taxon>Caulobacteraceae</taxon>
        <taxon>Brevundimonas</taxon>
    </lineage>
</organism>
<dbReference type="PANTHER" id="PTHR24193">
    <property type="entry name" value="ANKYRIN REPEAT PROTEIN"/>
    <property type="match status" value="1"/>
</dbReference>
<name>A0A494RLF5_9CAUL</name>
<dbReference type="InterPro" id="IPR036770">
    <property type="entry name" value="Ankyrin_rpt-contain_sf"/>
</dbReference>
<reference evidence="4 5" key="1">
    <citation type="submission" date="2018-10" db="EMBL/GenBank/DDBJ databases">
        <title>Complete genome sequence of Brevundimonas naejangsanensis BRV3.</title>
        <authorList>
            <person name="Berrios L."/>
            <person name="Ely B."/>
        </authorList>
    </citation>
    <scope>NUCLEOTIDE SEQUENCE [LARGE SCALE GENOMIC DNA]</scope>
    <source>
        <strain evidence="4 5">BRV3</strain>
    </source>
</reference>
<dbReference type="GO" id="GO:0000976">
    <property type="term" value="F:transcription cis-regulatory region binding"/>
    <property type="evidence" value="ECO:0007669"/>
    <property type="project" value="TreeGrafter"/>
</dbReference>
<sequence length="215" mass="22205">MLALTRELCMSKSTGFSSGATLLSAAALAIVIGGMALNAAAQSVAPTASGGWLVDAARNSETEAARVFIAHGADVDHFRSGDGTPLIVAAAKGDIAMVRLLLEQDANVNKPAAGDGNPLIAAAAHGHTEVVDYLIAQGADVNAIVVDDETALINAAREGHLETVRHLVARGADVNLAVRVDLRSGGTELRSPLSQAHRNRHHDVSAFLISQGARR</sequence>
<dbReference type="InterPro" id="IPR002110">
    <property type="entry name" value="Ankyrin_rpt"/>
</dbReference>
<feature type="repeat" description="ANK" evidence="3">
    <location>
        <begin position="147"/>
        <end position="179"/>
    </location>
</feature>
<proteinExistence type="predicted"/>
<keyword evidence="1" id="KW-0677">Repeat</keyword>
<dbReference type="PROSITE" id="PS50297">
    <property type="entry name" value="ANK_REP_REGION"/>
    <property type="match status" value="3"/>
</dbReference>
<dbReference type="PANTHER" id="PTHR24193:SF121">
    <property type="entry name" value="ADA2A-CONTAINING COMPLEX COMPONENT 3, ISOFORM D"/>
    <property type="match status" value="1"/>
</dbReference>
<evidence type="ECO:0000313" key="5">
    <source>
        <dbReference type="Proteomes" id="UP000276984"/>
    </source>
</evidence>
<keyword evidence="2 3" id="KW-0040">ANK repeat</keyword>
<evidence type="ECO:0000256" key="1">
    <source>
        <dbReference type="ARBA" id="ARBA00022737"/>
    </source>
</evidence>